<dbReference type="EMBL" id="JAHDTB010000001">
    <property type="protein sequence ID" value="MBW8286260.1"/>
    <property type="molecule type" value="Genomic_DNA"/>
</dbReference>
<evidence type="ECO:0000313" key="1">
    <source>
        <dbReference type="EMBL" id="MBW8286260.1"/>
    </source>
</evidence>
<dbReference type="GeneID" id="89683504"/>
<accession>A0ABS7F840</accession>
<name>A0ABS7F840_9NEIS</name>
<sequence>MESATQPAAAGRLFRHLLLAQHEAAICFFHPRQALGGFLDVVIDGGVLVEVHRLAVHAGVESLPLAAGHRPVPGGSQRPARLFRVNQLSLFKRARW</sequence>
<keyword evidence="2" id="KW-1185">Reference proteome</keyword>
<organism evidence="1 2">
    <name type="scientific">Chromobacterium subtsugae</name>
    <dbReference type="NCBI Taxonomy" id="251747"/>
    <lineage>
        <taxon>Bacteria</taxon>
        <taxon>Pseudomonadati</taxon>
        <taxon>Pseudomonadota</taxon>
        <taxon>Betaproteobacteria</taxon>
        <taxon>Neisseriales</taxon>
        <taxon>Chromobacteriaceae</taxon>
        <taxon>Chromobacterium</taxon>
    </lineage>
</organism>
<proteinExistence type="predicted"/>
<gene>
    <name evidence="1" type="ORF">KIF53_01240</name>
</gene>
<dbReference type="Proteomes" id="UP000711178">
    <property type="component" value="Unassembled WGS sequence"/>
</dbReference>
<dbReference type="RefSeq" id="WP_043572669.1">
    <property type="nucleotide sequence ID" value="NZ_CP142381.1"/>
</dbReference>
<protein>
    <submittedName>
        <fullName evidence="1">Uncharacterized protein</fullName>
    </submittedName>
</protein>
<reference evidence="1 2" key="1">
    <citation type="submission" date="2021-05" db="EMBL/GenBank/DDBJ databases">
        <title>Draft Whole Genome Sequencing Of Biosensor Chromobacterium violaceum Strain CV026 Reveals A Regulatory RNA In Chromobacterium violaceum Phenotype Regulatory Network.</title>
        <authorList>
            <person name="Hong K.W."/>
            <person name="Chan K.G."/>
            <person name="Chang C.-Y."/>
        </authorList>
    </citation>
    <scope>NUCLEOTIDE SEQUENCE [LARGE SCALE GENOMIC DNA]</scope>
    <source>
        <strain evidence="1 2">ATCC 31532</strain>
    </source>
</reference>
<comment type="caution">
    <text evidence="1">The sequence shown here is derived from an EMBL/GenBank/DDBJ whole genome shotgun (WGS) entry which is preliminary data.</text>
</comment>
<evidence type="ECO:0000313" key="2">
    <source>
        <dbReference type="Proteomes" id="UP000711178"/>
    </source>
</evidence>